<dbReference type="Proteomes" id="UP000031670">
    <property type="component" value="Unassembled WGS sequence"/>
</dbReference>
<name>A0A0B8PQV4_9VIBR</name>
<reference evidence="1 2" key="2">
    <citation type="submission" date="2015-01" db="EMBL/GenBank/DDBJ databases">
        <authorList>
            <consortium name="NBRP consortium"/>
            <person name="Sawabe T."/>
            <person name="Meirelles P."/>
            <person name="Feng G."/>
            <person name="Sayaka M."/>
            <person name="Hattori M."/>
            <person name="Ohkuma M."/>
        </authorList>
    </citation>
    <scope>NUCLEOTIDE SEQUENCE [LARGE SCALE GENOMIC DNA]</scope>
    <source>
        <strain evidence="1 2">JCM19232</strain>
    </source>
</reference>
<dbReference type="EMBL" id="BBSA01000020">
    <property type="protein sequence ID" value="GAM65518.1"/>
    <property type="molecule type" value="Genomic_DNA"/>
</dbReference>
<sequence>MTARQMNLLLYFELTRHYEQRTGFSDDVNGELLTYTIYSGDSYSDGYTSFSRILGKKLIRCESVEKCGVWPFEQEKVYQDFIIDGDIDDPEMFSCNPDLLANYFGANPDAPHYLTPVFFRKEVMQKYYSSSDYEITDGHLYRTGSWSLRFDNNSPNHVSVFLGDLGRDLPSKEQVYWKSFNLIPDGRKISRTNFERSFLGNFYDAENPEHRFKQKFRDIQEYWYEKYGWYLFLPLSTKDEHFYESLRSMLSNEQSEFDAQVLALTKITIDSINVKSLRNHLGVTDKSTKSISLMEALLEKLESAHFSALSRLLKGVQSVRSTGVAHRKGTEYEKAMSKLNIDEGDYASEFDQLLLGMHFLFEEIMKLDLDSDNEQHA</sequence>
<reference evidence="1 2" key="1">
    <citation type="submission" date="2015-01" db="EMBL/GenBank/DDBJ databases">
        <title>Vibrio sp. C5 JCM 19232 whole genome shotgun sequence.</title>
        <authorList>
            <person name="Sawabe T."/>
            <person name="Meirelles P."/>
            <person name="Feng G."/>
            <person name="Sayaka M."/>
            <person name="Hattori M."/>
            <person name="Ohkuma M."/>
        </authorList>
    </citation>
    <scope>NUCLEOTIDE SEQUENCE [LARGE SCALE GENOMIC DNA]</scope>
    <source>
        <strain evidence="1 2">JCM19232</strain>
    </source>
</reference>
<proteinExistence type="predicted"/>
<dbReference type="AlphaFoldDB" id="A0A0B8PQV4"/>
<evidence type="ECO:0000313" key="1">
    <source>
        <dbReference type="EMBL" id="GAM65518.1"/>
    </source>
</evidence>
<accession>A0A0B8PQV4</accession>
<organism evidence="1 2">
    <name type="scientific">Vibrio ishigakensis</name>
    <dbReference type="NCBI Taxonomy" id="1481914"/>
    <lineage>
        <taxon>Bacteria</taxon>
        <taxon>Pseudomonadati</taxon>
        <taxon>Pseudomonadota</taxon>
        <taxon>Gammaproteobacteria</taxon>
        <taxon>Vibrionales</taxon>
        <taxon>Vibrionaceae</taxon>
        <taxon>Vibrio</taxon>
    </lineage>
</organism>
<comment type="caution">
    <text evidence="1">The sequence shown here is derived from an EMBL/GenBank/DDBJ whole genome shotgun (WGS) entry which is preliminary data.</text>
</comment>
<evidence type="ECO:0000313" key="2">
    <source>
        <dbReference type="Proteomes" id="UP000031670"/>
    </source>
</evidence>
<protein>
    <submittedName>
        <fullName evidence="1">Uncharacterized protein</fullName>
    </submittedName>
</protein>
<gene>
    <name evidence="1" type="ORF">JCM19232_5018</name>
</gene>